<evidence type="ECO:0000313" key="1">
    <source>
        <dbReference type="EMBL" id="CDX23316.1"/>
    </source>
</evidence>
<keyword evidence="2" id="KW-1185">Reference proteome</keyword>
<proteinExistence type="predicted"/>
<sequence>MDQRHHPDQDIADHRLLQQFVPGIDHAVALQGKTAGSIPADKGCQGLRLRIFSRQPN</sequence>
<dbReference type="EMBL" id="CCMZ01000034">
    <property type="protein sequence ID" value="CDX23316.1"/>
    <property type="molecule type" value="Genomic_DNA"/>
</dbReference>
<accession>A0A090E817</accession>
<protein>
    <submittedName>
        <fullName evidence="1">Uncharacterized protein</fullName>
    </submittedName>
</protein>
<dbReference type="AlphaFoldDB" id="A0A090E817"/>
<gene>
    <name evidence="1" type="ORF">MPL3356_40329</name>
</gene>
<name>A0A090E817_MESPL</name>
<organism evidence="1 2">
    <name type="scientific">Mesorhizobium plurifarium</name>
    <dbReference type="NCBI Taxonomy" id="69974"/>
    <lineage>
        <taxon>Bacteria</taxon>
        <taxon>Pseudomonadati</taxon>
        <taxon>Pseudomonadota</taxon>
        <taxon>Alphaproteobacteria</taxon>
        <taxon>Hyphomicrobiales</taxon>
        <taxon>Phyllobacteriaceae</taxon>
        <taxon>Mesorhizobium</taxon>
    </lineage>
</organism>
<dbReference type="Proteomes" id="UP000045285">
    <property type="component" value="Unassembled WGS sequence"/>
</dbReference>
<evidence type="ECO:0000313" key="2">
    <source>
        <dbReference type="Proteomes" id="UP000045285"/>
    </source>
</evidence>
<reference evidence="2" key="1">
    <citation type="submission" date="2014-08" db="EMBL/GenBank/DDBJ databases">
        <authorList>
            <person name="Moulin L."/>
        </authorList>
    </citation>
    <scope>NUCLEOTIDE SEQUENCE [LARGE SCALE GENOMIC DNA]</scope>
</reference>